<dbReference type="PROSITE" id="PS00032">
    <property type="entry name" value="ANTENNAPEDIA"/>
    <property type="match status" value="1"/>
</dbReference>
<evidence type="ECO:0000256" key="1">
    <source>
        <dbReference type="ARBA" id="ARBA00004123"/>
    </source>
</evidence>
<feature type="region of interest" description="Disordered" evidence="6">
    <location>
        <begin position="228"/>
        <end position="255"/>
    </location>
</feature>
<keyword evidence="5" id="KW-0539">Nucleus</keyword>
<sequence length="255" mass="28696">MSSYVGKSFSNQTQDASCRMHTFGNYGAHSEFHESHYAYEGLDLGGSFSSQIPSNSLKREAINTTDRARSSAAVQRTQSCSALGSRSFVSTHGYNPLSHGLLSQKAEGNMEVMEKPSGKSRTDDIKMETTSAIKQQTNSTQRQSQSQPQIYPWMTKLHMSHAREEIVNLRARRSSWLHWRAVLRGDNMLKKIHQNIMKAICGTFKNSLNIPIHPLLVSATPRLKRQNPWTGRMRRKETRGASCQLPAFQPRSTLG</sequence>
<evidence type="ECO:0000256" key="3">
    <source>
        <dbReference type="ARBA" id="ARBA00023125"/>
    </source>
</evidence>
<organism evidence="7 8">
    <name type="scientific">Cyprinus carpio</name>
    <name type="common">Common carp</name>
    <dbReference type="NCBI Taxonomy" id="7962"/>
    <lineage>
        <taxon>Eukaryota</taxon>
        <taxon>Metazoa</taxon>
        <taxon>Chordata</taxon>
        <taxon>Craniata</taxon>
        <taxon>Vertebrata</taxon>
        <taxon>Euteleostomi</taxon>
        <taxon>Actinopterygii</taxon>
        <taxon>Neopterygii</taxon>
        <taxon>Teleostei</taxon>
        <taxon>Ostariophysi</taxon>
        <taxon>Cypriniformes</taxon>
        <taxon>Cyprinidae</taxon>
        <taxon>Cyprininae</taxon>
        <taxon>Cyprinus</taxon>
    </lineage>
</organism>
<protein>
    <submittedName>
        <fullName evidence="7">Uncharacterized protein</fullName>
    </submittedName>
</protein>
<proteinExistence type="predicted"/>
<dbReference type="Ensembl" id="ENSCCRT00015035664.1">
    <property type="protein sequence ID" value="ENSCCRP00015034461.1"/>
    <property type="gene ID" value="ENSCCRG00015014357.1"/>
</dbReference>
<name>A0A8C1YVZ0_CYPCA</name>
<dbReference type="AlphaFoldDB" id="A0A8C1YVZ0"/>
<keyword evidence="2" id="KW-0217">Developmental protein</keyword>
<dbReference type="GO" id="GO:0005634">
    <property type="term" value="C:nucleus"/>
    <property type="evidence" value="ECO:0007669"/>
    <property type="project" value="UniProtKB-SubCell"/>
</dbReference>
<keyword evidence="3" id="KW-0238">DNA-binding</keyword>
<reference evidence="7" key="1">
    <citation type="submission" date="2025-08" db="UniProtKB">
        <authorList>
            <consortium name="Ensembl"/>
        </authorList>
    </citation>
    <scope>IDENTIFICATION</scope>
</reference>
<dbReference type="GO" id="GO:0003700">
    <property type="term" value="F:DNA-binding transcription factor activity"/>
    <property type="evidence" value="ECO:0007669"/>
    <property type="project" value="InterPro"/>
</dbReference>
<evidence type="ECO:0000313" key="7">
    <source>
        <dbReference type="Ensembl" id="ENSCCRP00015034461.1"/>
    </source>
</evidence>
<dbReference type="GO" id="GO:0003677">
    <property type="term" value="F:DNA binding"/>
    <property type="evidence" value="ECO:0007669"/>
    <property type="project" value="UniProtKB-KW"/>
</dbReference>
<evidence type="ECO:0000256" key="4">
    <source>
        <dbReference type="ARBA" id="ARBA00023155"/>
    </source>
</evidence>
<evidence type="ECO:0000313" key="8">
    <source>
        <dbReference type="Proteomes" id="UP000694700"/>
    </source>
</evidence>
<dbReference type="Proteomes" id="UP000694700">
    <property type="component" value="Unplaced"/>
</dbReference>
<comment type="subcellular location">
    <subcellularLocation>
        <location evidence="1">Nucleus</location>
    </subcellularLocation>
</comment>
<evidence type="ECO:0000256" key="2">
    <source>
        <dbReference type="ARBA" id="ARBA00022473"/>
    </source>
</evidence>
<dbReference type="InterPro" id="IPR001827">
    <property type="entry name" value="Homeobox_Antennapedia_CS"/>
</dbReference>
<accession>A0A8C1YVZ0</accession>
<evidence type="ECO:0000256" key="6">
    <source>
        <dbReference type="SAM" id="MobiDB-lite"/>
    </source>
</evidence>
<keyword evidence="4" id="KW-0371">Homeobox</keyword>
<evidence type="ECO:0000256" key="5">
    <source>
        <dbReference type="ARBA" id="ARBA00023242"/>
    </source>
</evidence>